<evidence type="ECO:0000256" key="1">
    <source>
        <dbReference type="ARBA" id="ARBA00008779"/>
    </source>
</evidence>
<evidence type="ECO:0000256" key="5">
    <source>
        <dbReference type="SAM" id="SignalP"/>
    </source>
</evidence>
<dbReference type="Gene3D" id="3.30.1120.10">
    <property type="match status" value="1"/>
</dbReference>
<dbReference type="EC" id="3.1.6.1" evidence="7"/>
<keyword evidence="4" id="KW-0106">Calcium</keyword>
<dbReference type="InterPro" id="IPR017850">
    <property type="entry name" value="Alkaline_phosphatase_core_sf"/>
</dbReference>
<dbReference type="InterPro" id="IPR000917">
    <property type="entry name" value="Sulfatase_N"/>
</dbReference>
<keyword evidence="8" id="KW-1185">Reference proteome</keyword>
<dbReference type="InterPro" id="IPR024607">
    <property type="entry name" value="Sulfatase_CS"/>
</dbReference>
<name>A0A5B9QQL3_9BACT</name>
<evidence type="ECO:0000259" key="6">
    <source>
        <dbReference type="Pfam" id="PF00884"/>
    </source>
</evidence>
<feature type="chain" id="PRO_5023114139" evidence="5">
    <location>
        <begin position="28"/>
        <end position="486"/>
    </location>
</feature>
<keyword evidence="3 7" id="KW-0378">Hydrolase</keyword>
<keyword evidence="2" id="KW-0479">Metal-binding</keyword>
<feature type="signal peptide" evidence="5">
    <location>
        <begin position="1"/>
        <end position="27"/>
    </location>
</feature>
<comment type="similarity">
    <text evidence="1">Belongs to the sulfatase family.</text>
</comment>
<protein>
    <submittedName>
        <fullName evidence="7">Arylsulfatase</fullName>
        <ecNumber evidence="7">3.1.6.1</ecNumber>
    </submittedName>
</protein>
<dbReference type="GO" id="GO:0004065">
    <property type="term" value="F:arylsulfatase activity"/>
    <property type="evidence" value="ECO:0007669"/>
    <property type="project" value="UniProtKB-EC"/>
</dbReference>
<accession>A0A5B9QQL3</accession>
<gene>
    <name evidence="7" type="primary">atsA_24</name>
    <name evidence="7" type="ORF">UC8_22190</name>
</gene>
<reference evidence="7 8" key="1">
    <citation type="submission" date="2019-08" db="EMBL/GenBank/DDBJ databases">
        <title>Deep-cultivation of Planctomycetes and their phenomic and genomic characterization uncovers novel biology.</title>
        <authorList>
            <person name="Wiegand S."/>
            <person name="Jogler M."/>
            <person name="Boedeker C."/>
            <person name="Pinto D."/>
            <person name="Vollmers J."/>
            <person name="Rivas-Marin E."/>
            <person name="Kohn T."/>
            <person name="Peeters S.H."/>
            <person name="Heuer A."/>
            <person name="Rast P."/>
            <person name="Oberbeckmann S."/>
            <person name="Bunk B."/>
            <person name="Jeske O."/>
            <person name="Meyerdierks A."/>
            <person name="Storesund J.E."/>
            <person name="Kallscheuer N."/>
            <person name="Luecker S."/>
            <person name="Lage O.M."/>
            <person name="Pohl T."/>
            <person name="Merkel B.J."/>
            <person name="Hornburger P."/>
            <person name="Mueller R.-W."/>
            <person name="Bruemmer F."/>
            <person name="Labrenz M."/>
            <person name="Spormann A.M."/>
            <person name="Op den Camp H."/>
            <person name="Overmann J."/>
            <person name="Amann R."/>
            <person name="Jetten M.S.M."/>
            <person name="Mascher T."/>
            <person name="Medema M.H."/>
            <person name="Devos D.P."/>
            <person name="Kaster A.-K."/>
            <person name="Ovreas L."/>
            <person name="Rohde M."/>
            <person name="Galperin M.Y."/>
            <person name="Jogler C."/>
        </authorList>
    </citation>
    <scope>NUCLEOTIDE SEQUENCE [LARGE SCALE GENOMIC DNA]</scope>
    <source>
        <strain evidence="7 8">UC8</strain>
    </source>
</reference>
<dbReference type="PANTHER" id="PTHR42693">
    <property type="entry name" value="ARYLSULFATASE FAMILY MEMBER"/>
    <property type="match status" value="1"/>
</dbReference>
<dbReference type="PROSITE" id="PS00149">
    <property type="entry name" value="SULFATASE_2"/>
    <property type="match status" value="1"/>
</dbReference>
<dbReference type="SUPFAM" id="SSF53649">
    <property type="entry name" value="Alkaline phosphatase-like"/>
    <property type="match status" value="1"/>
</dbReference>
<dbReference type="EMBL" id="CP042914">
    <property type="protein sequence ID" value="QEG40212.1"/>
    <property type="molecule type" value="Genomic_DNA"/>
</dbReference>
<evidence type="ECO:0000313" key="7">
    <source>
        <dbReference type="EMBL" id="QEG40212.1"/>
    </source>
</evidence>
<dbReference type="RefSeq" id="WP_068138060.1">
    <property type="nucleotide sequence ID" value="NZ_CP042914.1"/>
</dbReference>
<evidence type="ECO:0000256" key="2">
    <source>
        <dbReference type="ARBA" id="ARBA00022723"/>
    </source>
</evidence>
<evidence type="ECO:0000256" key="3">
    <source>
        <dbReference type="ARBA" id="ARBA00022801"/>
    </source>
</evidence>
<evidence type="ECO:0000313" key="8">
    <source>
        <dbReference type="Proteomes" id="UP000325286"/>
    </source>
</evidence>
<dbReference type="Gene3D" id="3.40.720.10">
    <property type="entry name" value="Alkaline Phosphatase, subunit A"/>
    <property type="match status" value="1"/>
</dbReference>
<keyword evidence="5" id="KW-0732">Signal</keyword>
<organism evidence="7 8">
    <name type="scientific">Roseimaritima ulvae</name>
    <dbReference type="NCBI Taxonomy" id="980254"/>
    <lineage>
        <taxon>Bacteria</taxon>
        <taxon>Pseudomonadati</taxon>
        <taxon>Planctomycetota</taxon>
        <taxon>Planctomycetia</taxon>
        <taxon>Pirellulales</taxon>
        <taxon>Pirellulaceae</taxon>
        <taxon>Roseimaritima</taxon>
    </lineage>
</organism>
<evidence type="ECO:0000256" key="4">
    <source>
        <dbReference type="ARBA" id="ARBA00022837"/>
    </source>
</evidence>
<dbReference type="CDD" id="cd16143">
    <property type="entry name" value="ARS_like"/>
    <property type="match status" value="1"/>
</dbReference>
<dbReference type="Proteomes" id="UP000325286">
    <property type="component" value="Chromosome"/>
</dbReference>
<dbReference type="KEGG" id="rul:UC8_22190"/>
<dbReference type="OrthoDB" id="9783154at2"/>
<feature type="domain" description="Sulfatase N-terminal" evidence="6">
    <location>
        <begin position="31"/>
        <end position="368"/>
    </location>
</feature>
<sequence precursor="true">MPTSSSAFALGLIAALLISFSGRDSNAADSPHVVIILVDDMGYGDPGCFNPQSKIPTPHIDSIAQRGMRFTDAHAPGPLCHMSRYGLLTGRYPFRTRVGRWPKHALIEPDQMTIASLAKSQGYATAMVGKWHVGFEEQGYDAPLPGGPVDHGFDSFFGIRASTDIPPYFYIRDDRAVSPPTNQIAANNSEGWSPIQGAFWRAGGIAPDLQLQNVLPRFTDEAVGVVNRHASQAKQQPLFLYLAYPAPHTPWLPSEAFAGKSGAGMYGDFMMMVDAQIGRVLDALRTADMERDTLLIFTSDNGPTWYPKDVERFDHDSAGGLRGMKADAWEAGHRMPFIARWPDRIAASSSSDATICFTDLLATFAELWDAELPEDAGPDSYSFLPAMLNPSTDDPSDAQAASRPPVVMQSGNGRLMTIRSGDWKLITGLGSGGFTKPNHIIPGPGDPQGQLYNLATDRGETNNLYDQKPNIVKRLTAQMKQIAGKP</sequence>
<dbReference type="InterPro" id="IPR050738">
    <property type="entry name" value="Sulfatase"/>
</dbReference>
<dbReference type="PANTHER" id="PTHR42693:SF53">
    <property type="entry name" value="ENDO-4-O-SULFATASE"/>
    <property type="match status" value="1"/>
</dbReference>
<dbReference type="Pfam" id="PF00884">
    <property type="entry name" value="Sulfatase"/>
    <property type="match status" value="1"/>
</dbReference>
<dbReference type="AlphaFoldDB" id="A0A5B9QQL3"/>
<proteinExistence type="inferred from homology"/>
<dbReference type="GO" id="GO:0046872">
    <property type="term" value="F:metal ion binding"/>
    <property type="evidence" value="ECO:0007669"/>
    <property type="project" value="UniProtKB-KW"/>
</dbReference>